<keyword evidence="1" id="KW-1133">Transmembrane helix</keyword>
<dbReference type="RefSeq" id="WP_069980361.1">
    <property type="nucleotide sequence ID" value="NZ_CP017269.1"/>
</dbReference>
<feature type="transmembrane region" description="Helical" evidence="1">
    <location>
        <begin position="145"/>
        <end position="163"/>
    </location>
</feature>
<evidence type="ECO:0000256" key="1">
    <source>
        <dbReference type="SAM" id="Phobius"/>
    </source>
</evidence>
<evidence type="ECO:0000313" key="2">
    <source>
        <dbReference type="EMBL" id="AOT72046.1"/>
    </source>
</evidence>
<gene>
    <name evidence="2" type="ORF">Gferi_22415</name>
</gene>
<keyword evidence="1" id="KW-0812">Transmembrane</keyword>
<name>A0A1D8GM99_9FIRM</name>
<sequence>MRKKRYFQKLYKYDELKKTYLIEVSLDNYDDVYDDWDASPFKKRDIEDEFNDFVLNSSQDIPLNYDISIVLYLPASKKDYQKEATLVSAYLNYYGYAIERLNKVKSNLHQKIISYLLLSTFLLSIGYFFFRGDQNIFTNVLHEGIFIGGWVFLWEFFTSIFITKRELQEEYRLYRRLYQSEVKFIYYDE</sequence>
<dbReference type="OrthoDB" id="573194at2"/>
<feature type="transmembrane region" description="Helical" evidence="1">
    <location>
        <begin position="112"/>
        <end position="130"/>
    </location>
</feature>
<evidence type="ECO:0000313" key="3">
    <source>
        <dbReference type="Proteomes" id="UP000095743"/>
    </source>
</evidence>
<dbReference type="Proteomes" id="UP000095743">
    <property type="component" value="Chromosome"/>
</dbReference>
<keyword evidence="1" id="KW-0472">Membrane</keyword>
<dbReference type="EMBL" id="CP017269">
    <property type="protein sequence ID" value="AOT72046.1"/>
    <property type="molecule type" value="Genomic_DNA"/>
</dbReference>
<dbReference type="STRING" id="1424294.Gferi_22415"/>
<keyword evidence="3" id="KW-1185">Reference proteome</keyword>
<protein>
    <submittedName>
        <fullName evidence="2">Uncharacterized protein</fullName>
    </submittedName>
</protein>
<proteinExistence type="predicted"/>
<accession>A0A1D8GM99</accession>
<reference evidence="2 3" key="1">
    <citation type="submission" date="2016-09" db="EMBL/GenBank/DDBJ databases">
        <title>Genomic analysis reveals versatility of anaerobic energy metabolism of Geosporobacter ferrireducens IRF9 of phylum Firmicutes.</title>
        <authorList>
            <person name="Kim S.-J."/>
        </authorList>
    </citation>
    <scope>NUCLEOTIDE SEQUENCE [LARGE SCALE GENOMIC DNA]</scope>
    <source>
        <strain evidence="2 3">IRF9</strain>
    </source>
</reference>
<organism evidence="2 3">
    <name type="scientific">Geosporobacter ferrireducens</name>
    <dbReference type="NCBI Taxonomy" id="1424294"/>
    <lineage>
        <taxon>Bacteria</taxon>
        <taxon>Bacillati</taxon>
        <taxon>Bacillota</taxon>
        <taxon>Clostridia</taxon>
        <taxon>Peptostreptococcales</taxon>
        <taxon>Thermotaleaceae</taxon>
        <taxon>Geosporobacter</taxon>
    </lineage>
</organism>
<dbReference type="AlphaFoldDB" id="A0A1D8GM99"/>
<dbReference type="KEGG" id="gfe:Gferi_22415"/>